<reference evidence="3 4" key="1">
    <citation type="journal article" date="2017" name="Int. J. Parasitol.">
        <title>The genome of the protozoan parasite Cystoisospora suis and a reverse vaccinology approach to identify vaccine candidates.</title>
        <authorList>
            <person name="Palmieri N."/>
            <person name="Shrestha A."/>
            <person name="Ruttkowski B."/>
            <person name="Beck T."/>
            <person name="Vogl C."/>
            <person name="Tomley F."/>
            <person name="Blake D.P."/>
            <person name="Joachim A."/>
        </authorList>
    </citation>
    <scope>NUCLEOTIDE SEQUENCE [LARGE SCALE GENOMIC DNA]</scope>
    <source>
        <strain evidence="3 4">Wien I</strain>
    </source>
</reference>
<keyword evidence="1" id="KW-0472">Membrane</keyword>
<organism evidence="3 4">
    <name type="scientific">Cystoisospora suis</name>
    <dbReference type="NCBI Taxonomy" id="483139"/>
    <lineage>
        <taxon>Eukaryota</taxon>
        <taxon>Sar</taxon>
        <taxon>Alveolata</taxon>
        <taxon>Apicomplexa</taxon>
        <taxon>Conoidasida</taxon>
        <taxon>Coccidia</taxon>
        <taxon>Eucoccidiorida</taxon>
        <taxon>Eimeriorina</taxon>
        <taxon>Sarcocystidae</taxon>
        <taxon>Cystoisospora</taxon>
    </lineage>
</organism>
<keyword evidence="4" id="KW-1185">Reference proteome</keyword>
<feature type="chain" id="PRO_5012135060" description="Transmembrane protein" evidence="2">
    <location>
        <begin position="30"/>
        <end position="82"/>
    </location>
</feature>
<dbReference type="Proteomes" id="UP000221165">
    <property type="component" value="Unassembled WGS sequence"/>
</dbReference>
<evidence type="ECO:0008006" key="5">
    <source>
        <dbReference type="Google" id="ProtNLM"/>
    </source>
</evidence>
<dbReference type="VEuPathDB" id="ToxoDB:CSUI_006663"/>
<evidence type="ECO:0000313" key="4">
    <source>
        <dbReference type="Proteomes" id="UP000221165"/>
    </source>
</evidence>
<feature type="transmembrane region" description="Helical" evidence="1">
    <location>
        <begin position="39"/>
        <end position="65"/>
    </location>
</feature>
<dbReference type="GeneID" id="94430028"/>
<evidence type="ECO:0000256" key="2">
    <source>
        <dbReference type="SAM" id="SignalP"/>
    </source>
</evidence>
<feature type="signal peptide" evidence="2">
    <location>
        <begin position="1"/>
        <end position="29"/>
    </location>
</feature>
<sequence length="82" mass="9521">MLFFFMRCVGRSFLLFFPTSCLLFKESLACSPVSRCFPQGFIAYLFECLSSFSLLFLSVPLSFFLTSKLQQRVDFFFPHSNS</sequence>
<keyword evidence="1" id="KW-0812">Transmembrane</keyword>
<dbReference type="RefSeq" id="XP_067921211.1">
    <property type="nucleotide sequence ID" value="XM_068066817.1"/>
</dbReference>
<keyword evidence="1" id="KW-1133">Transmembrane helix</keyword>
<dbReference type="AlphaFoldDB" id="A0A2C6KT98"/>
<accession>A0A2C6KT98</accession>
<proteinExistence type="predicted"/>
<gene>
    <name evidence="3" type="ORF">CSUI_006663</name>
</gene>
<evidence type="ECO:0000256" key="1">
    <source>
        <dbReference type="SAM" id="Phobius"/>
    </source>
</evidence>
<evidence type="ECO:0000313" key="3">
    <source>
        <dbReference type="EMBL" id="PHJ19512.1"/>
    </source>
</evidence>
<keyword evidence="2" id="KW-0732">Signal</keyword>
<comment type="caution">
    <text evidence="3">The sequence shown here is derived from an EMBL/GenBank/DDBJ whole genome shotgun (WGS) entry which is preliminary data.</text>
</comment>
<dbReference type="EMBL" id="MIGC01003398">
    <property type="protein sequence ID" value="PHJ19512.1"/>
    <property type="molecule type" value="Genomic_DNA"/>
</dbReference>
<name>A0A2C6KT98_9APIC</name>
<protein>
    <recommendedName>
        <fullName evidence="5">Transmembrane protein</fullName>
    </recommendedName>
</protein>